<organism evidence="3 4">
    <name type="scientific">Phytoactinopolyspora halophila</name>
    <dbReference type="NCBI Taxonomy" id="1981511"/>
    <lineage>
        <taxon>Bacteria</taxon>
        <taxon>Bacillati</taxon>
        <taxon>Actinomycetota</taxon>
        <taxon>Actinomycetes</taxon>
        <taxon>Jiangellales</taxon>
        <taxon>Jiangellaceae</taxon>
        <taxon>Phytoactinopolyspora</taxon>
    </lineage>
</organism>
<evidence type="ECO:0000313" key="4">
    <source>
        <dbReference type="Proteomes" id="UP000250462"/>
    </source>
</evidence>
<name>A0A329QGY3_9ACTN</name>
<feature type="region of interest" description="Disordered" evidence="1">
    <location>
        <begin position="1"/>
        <end position="29"/>
    </location>
</feature>
<dbReference type="Proteomes" id="UP000250462">
    <property type="component" value="Unassembled WGS sequence"/>
</dbReference>
<keyword evidence="4" id="KW-1185">Reference proteome</keyword>
<dbReference type="Pfam" id="PF10646">
    <property type="entry name" value="Germane"/>
    <property type="match status" value="1"/>
</dbReference>
<dbReference type="RefSeq" id="WP_112259730.1">
    <property type="nucleotide sequence ID" value="NZ_QMIG01000023.1"/>
</dbReference>
<gene>
    <name evidence="3" type="ORF">DPM12_17970</name>
</gene>
<reference evidence="3 4" key="1">
    <citation type="submission" date="2018-06" db="EMBL/GenBank/DDBJ databases">
        <title>Phytoactinopolyspora halophila sp. nov., a novel halophilic actinomycete isolated from a saline soil in China.</title>
        <authorList>
            <person name="Tang S.-K."/>
        </authorList>
    </citation>
    <scope>NUCLEOTIDE SEQUENCE [LARGE SCALE GENOMIC DNA]</scope>
    <source>
        <strain evidence="3 4">YIM 96934</strain>
    </source>
</reference>
<proteinExistence type="predicted"/>
<dbReference type="OrthoDB" id="4843507at2"/>
<feature type="domain" description="GerMN" evidence="2">
    <location>
        <begin position="176"/>
        <end position="270"/>
    </location>
</feature>
<dbReference type="AlphaFoldDB" id="A0A329QGY3"/>
<feature type="region of interest" description="Disordered" evidence="1">
    <location>
        <begin position="73"/>
        <end position="147"/>
    </location>
</feature>
<comment type="caution">
    <text evidence="3">The sequence shown here is derived from an EMBL/GenBank/DDBJ whole genome shotgun (WGS) entry which is preliminary data.</text>
</comment>
<feature type="compositionally biased region" description="Polar residues" evidence="1">
    <location>
        <begin position="75"/>
        <end position="87"/>
    </location>
</feature>
<dbReference type="EMBL" id="QMIG01000023">
    <property type="protein sequence ID" value="RAW10989.1"/>
    <property type="molecule type" value="Genomic_DNA"/>
</dbReference>
<dbReference type="InterPro" id="IPR019606">
    <property type="entry name" value="GerMN"/>
</dbReference>
<evidence type="ECO:0000256" key="1">
    <source>
        <dbReference type="SAM" id="MobiDB-lite"/>
    </source>
</evidence>
<evidence type="ECO:0000259" key="2">
    <source>
        <dbReference type="SMART" id="SM00909"/>
    </source>
</evidence>
<evidence type="ECO:0000313" key="3">
    <source>
        <dbReference type="EMBL" id="RAW10989.1"/>
    </source>
</evidence>
<dbReference type="Pfam" id="PF10648">
    <property type="entry name" value="Gmad2"/>
    <property type="match status" value="1"/>
</dbReference>
<protein>
    <recommendedName>
        <fullName evidence="2">GerMN domain-containing protein</fullName>
    </recommendedName>
</protein>
<dbReference type="SMART" id="SM00909">
    <property type="entry name" value="Germane"/>
    <property type="match status" value="1"/>
</dbReference>
<dbReference type="InterPro" id="IPR018911">
    <property type="entry name" value="Gmad2_Ig-like_dom"/>
</dbReference>
<sequence length="387" mass="41387">MNEQWSPEERALSSALHETADQVQPGPDGLARIRRRTASGVPWWRSPAVLGVAGGIATATAVVAIAVNVMGPGESETSVQPATTPEVTETDEGTATEPPPSEEPSPEQDDPTSEPTDAPGDHEDPSAEPTEAADETGQPPGDDSADADVTAMPVYFEVAERLTREWQSPPADRDVLFSAVDYSLNAEALDPRYDSLWAPVEVNSVQVVDDVIEVDLRSPVELAAGSSLADEAVQQLVYTATAAASVAREDVDGALPVQLLVDGTPPDTLFGELDATEPFTRAAQEDVRHLVQIDSPAYGEEVTAPVNVTGVAAVFEATVLWELRRDGEVVDSGHTMTEEAFTFSPYHFAFDDLEPGTYEISLMEDDPSGGEGREPYVETKRFTVVEP</sequence>
<accession>A0A329QGY3</accession>